<keyword evidence="2" id="KW-1185">Reference proteome</keyword>
<accession>A0AAW1BIN6</accession>
<gene>
    <name evidence="1" type="ORF">NXF25_010275</name>
</gene>
<name>A0AAW1BIN6_CROAD</name>
<protein>
    <submittedName>
        <fullName evidence="1">Uncharacterized protein</fullName>
    </submittedName>
</protein>
<evidence type="ECO:0000313" key="1">
    <source>
        <dbReference type="EMBL" id="KAK9401919.1"/>
    </source>
</evidence>
<dbReference type="EMBL" id="JAOTOJ010000004">
    <property type="protein sequence ID" value="KAK9401919.1"/>
    <property type="molecule type" value="Genomic_DNA"/>
</dbReference>
<evidence type="ECO:0000313" key="2">
    <source>
        <dbReference type="Proteomes" id="UP001474421"/>
    </source>
</evidence>
<proteinExistence type="predicted"/>
<dbReference type="Proteomes" id="UP001474421">
    <property type="component" value="Unassembled WGS sequence"/>
</dbReference>
<reference evidence="1 2" key="1">
    <citation type="journal article" date="2024" name="Proc. Natl. Acad. Sci. U.S.A.">
        <title>The genetic regulatory architecture and epigenomic basis for age-related changes in rattlesnake venom.</title>
        <authorList>
            <person name="Hogan M.P."/>
            <person name="Holding M.L."/>
            <person name="Nystrom G.S."/>
            <person name="Colston T.J."/>
            <person name="Bartlett D.A."/>
            <person name="Mason A.J."/>
            <person name="Ellsworth S.A."/>
            <person name="Rautsaw R.M."/>
            <person name="Lawrence K.C."/>
            <person name="Strickland J.L."/>
            <person name="He B."/>
            <person name="Fraser P."/>
            <person name="Margres M.J."/>
            <person name="Gilbert D.M."/>
            <person name="Gibbs H.L."/>
            <person name="Parkinson C.L."/>
            <person name="Rokyta D.R."/>
        </authorList>
    </citation>
    <scope>NUCLEOTIDE SEQUENCE [LARGE SCALE GENOMIC DNA]</scope>
    <source>
        <strain evidence="1">DRR0105</strain>
    </source>
</reference>
<dbReference type="AlphaFoldDB" id="A0AAW1BIN6"/>
<sequence length="100" mass="10727">MDYTALALGDGRDINFSQRKVPQHEADPLILVETIDGLLLQSGPIARLPSSSEAYGKPYRAVGVLYASHSAFPNHAGTGMAPSTQLMDYVVRWGHSAGQS</sequence>
<comment type="caution">
    <text evidence="1">The sequence shown here is derived from an EMBL/GenBank/DDBJ whole genome shotgun (WGS) entry which is preliminary data.</text>
</comment>
<organism evidence="1 2">
    <name type="scientific">Crotalus adamanteus</name>
    <name type="common">Eastern diamondback rattlesnake</name>
    <dbReference type="NCBI Taxonomy" id="8729"/>
    <lineage>
        <taxon>Eukaryota</taxon>
        <taxon>Metazoa</taxon>
        <taxon>Chordata</taxon>
        <taxon>Craniata</taxon>
        <taxon>Vertebrata</taxon>
        <taxon>Euteleostomi</taxon>
        <taxon>Lepidosauria</taxon>
        <taxon>Squamata</taxon>
        <taxon>Bifurcata</taxon>
        <taxon>Unidentata</taxon>
        <taxon>Episquamata</taxon>
        <taxon>Toxicofera</taxon>
        <taxon>Serpentes</taxon>
        <taxon>Colubroidea</taxon>
        <taxon>Viperidae</taxon>
        <taxon>Crotalinae</taxon>
        <taxon>Crotalus</taxon>
    </lineage>
</organism>